<evidence type="ECO:0000313" key="4">
    <source>
        <dbReference type="Proteomes" id="UP000188532"/>
    </source>
</evidence>
<evidence type="ECO:0000313" key="2">
    <source>
        <dbReference type="EMBL" id="BCI85579.1"/>
    </source>
</evidence>
<organism evidence="3 4">
    <name type="scientific">Mycobacterium kansasii</name>
    <dbReference type="NCBI Taxonomy" id="1768"/>
    <lineage>
        <taxon>Bacteria</taxon>
        <taxon>Bacillati</taxon>
        <taxon>Actinomycetota</taxon>
        <taxon>Actinomycetes</taxon>
        <taxon>Mycobacteriales</taxon>
        <taxon>Mycobacteriaceae</taxon>
        <taxon>Mycobacterium</taxon>
    </lineage>
</organism>
<dbReference type="EMBL" id="MVBN01000004">
    <property type="protein sequence ID" value="OOK74801.1"/>
    <property type="molecule type" value="Genomic_DNA"/>
</dbReference>
<keyword evidence="5" id="KW-1185">Reference proteome</keyword>
<feature type="compositionally biased region" description="Polar residues" evidence="1">
    <location>
        <begin position="47"/>
        <end position="63"/>
    </location>
</feature>
<dbReference type="AlphaFoldDB" id="A0A1V3X8L1"/>
<proteinExistence type="predicted"/>
<reference evidence="3 4" key="1">
    <citation type="submission" date="2017-02" db="EMBL/GenBank/DDBJ databases">
        <title>Complete genome sequences of Mycobacterium kansasii strains isolated from rhesus macaques.</title>
        <authorList>
            <person name="Panda A."/>
            <person name="Nagaraj S."/>
            <person name="Zhao X."/>
            <person name="Tettelin H."/>
            <person name="Detolla L.J."/>
        </authorList>
    </citation>
    <scope>NUCLEOTIDE SEQUENCE [LARGE SCALE GENOMIC DNA]</scope>
    <source>
        <strain evidence="3 4">11-3469</strain>
    </source>
</reference>
<evidence type="ECO:0000313" key="5">
    <source>
        <dbReference type="Proteomes" id="UP000516380"/>
    </source>
</evidence>
<dbReference type="Proteomes" id="UP000188532">
    <property type="component" value="Unassembled WGS sequence"/>
</dbReference>
<sequence length="70" mass="7971">MCRQGGQIVIFPPYEHAQSPHRTLDVAATTVDPVSTRVWGIRGWHQGSRNGYRTTPQVRQPSRYSPVREP</sequence>
<evidence type="ECO:0000313" key="3">
    <source>
        <dbReference type="EMBL" id="OOK74801.1"/>
    </source>
</evidence>
<reference evidence="2 5" key="2">
    <citation type="submission" date="2020-07" db="EMBL/GenBank/DDBJ databases">
        <title>Mycobacterium kansasii (former subtype) with zoonotic potential isolated from diseased indoor pet cat, Japan.</title>
        <authorList>
            <person name="Fukano H."/>
            <person name="Terazono T."/>
            <person name="Hoshino Y."/>
        </authorList>
    </citation>
    <scope>NUCLEOTIDE SEQUENCE [LARGE SCALE GENOMIC DNA]</scope>
    <source>
        <strain evidence="2 5">Kuro-I</strain>
    </source>
</reference>
<gene>
    <name evidence="3" type="ORF">BZL29_4295</name>
    <name evidence="2" type="ORF">NIIDMKKI_07850</name>
</gene>
<evidence type="ECO:0000256" key="1">
    <source>
        <dbReference type="SAM" id="MobiDB-lite"/>
    </source>
</evidence>
<dbReference type="EMBL" id="AP023343">
    <property type="protein sequence ID" value="BCI85579.1"/>
    <property type="molecule type" value="Genomic_DNA"/>
</dbReference>
<name>A0A1V3X8L1_MYCKA</name>
<feature type="region of interest" description="Disordered" evidence="1">
    <location>
        <begin position="45"/>
        <end position="70"/>
    </location>
</feature>
<protein>
    <submittedName>
        <fullName evidence="3">Uncharacterized protein</fullName>
    </submittedName>
</protein>
<accession>A0A1V3X8L1</accession>
<dbReference type="Proteomes" id="UP000516380">
    <property type="component" value="Chromosome"/>
</dbReference>